<organism evidence="2 3">
    <name type="scientific">Halopseudomonas laoshanensis</name>
    <dbReference type="NCBI Taxonomy" id="2268758"/>
    <lineage>
        <taxon>Bacteria</taxon>
        <taxon>Pseudomonadati</taxon>
        <taxon>Pseudomonadota</taxon>
        <taxon>Gammaproteobacteria</taxon>
        <taxon>Pseudomonadales</taxon>
        <taxon>Pseudomonadaceae</taxon>
        <taxon>Halopseudomonas</taxon>
    </lineage>
</organism>
<dbReference type="InterPro" id="IPR020904">
    <property type="entry name" value="Sc_DH/Rdtase_CS"/>
</dbReference>
<name>A0A7V7GZJ9_9GAMM</name>
<dbReference type="Gene3D" id="3.40.50.720">
    <property type="entry name" value="NAD(P)-binding Rossmann-like Domain"/>
    <property type="match status" value="1"/>
</dbReference>
<dbReference type="PANTHER" id="PTHR42879:SF2">
    <property type="entry name" value="3-OXOACYL-[ACYL-CARRIER-PROTEIN] REDUCTASE FABG"/>
    <property type="match status" value="1"/>
</dbReference>
<dbReference type="Proteomes" id="UP000463138">
    <property type="component" value="Unassembled WGS sequence"/>
</dbReference>
<dbReference type="FunFam" id="3.40.50.720:FF:000084">
    <property type="entry name" value="Short-chain dehydrogenase reductase"/>
    <property type="match status" value="1"/>
</dbReference>
<protein>
    <submittedName>
        <fullName evidence="2">SDR family NAD(P)-dependent oxidoreductase</fullName>
    </submittedName>
</protein>
<proteinExistence type="inferred from homology"/>
<evidence type="ECO:0000313" key="2">
    <source>
        <dbReference type="EMBL" id="KAA0697066.1"/>
    </source>
</evidence>
<dbReference type="PANTHER" id="PTHR42879">
    <property type="entry name" value="3-OXOACYL-(ACYL-CARRIER-PROTEIN) REDUCTASE"/>
    <property type="match status" value="1"/>
</dbReference>
<dbReference type="InterPro" id="IPR036291">
    <property type="entry name" value="NAD(P)-bd_dom_sf"/>
</dbReference>
<keyword evidence="3" id="KW-1185">Reference proteome</keyword>
<dbReference type="InterPro" id="IPR002347">
    <property type="entry name" value="SDR_fam"/>
</dbReference>
<accession>A0A7V7GZJ9</accession>
<dbReference type="GO" id="GO:0032787">
    <property type="term" value="P:monocarboxylic acid metabolic process"/>
    <property type="evidence" value="ECO:0007669"/>
    <property type="project" value="UniProtKB-ARBA"/>
</dbReference>
<sequence>MQGKVALVTGAGSAEGIGFATARLLFEAGASLVLTSTTNRIFDRQRALDDSGERCLAHVADLTDADQVEELVQRAMQQFGRIDILINNAGMTQTGVDTPLPELFHKLPFLQWQREFDLNLNTCFHVTRAVVPHMLQSGYGRIVNIASVTGPLVTFPGTAGYSAAKSGMVGLTRAVAHEVAGQGVTVNAVAPGWIATHSSQPEEIAAGLHTPVGRPGTPEEIARVVVFLASEGCSYLTGQMLVVDGGNSLQEIKG</sequence>
<dbReference type="EMBL" id="QOVF01000001">
    <property type="protein sequence ID" value="KAA0697066.1"/>
    <property type="molecule type" value="Genomic_DNA"/>
</dbReference>
<comment type="similarity">
    <text evidence="1">Belongs to the short-chain dehydrogenases/reductases (SDR) family.</text>
</comment>
<evidence type="ECO:0000256" key="1">
    <source>
        <dbReference type="ARBA" id="ARBA00006484"/>
    </source>
</evidence>
<dbReference type="AlphaFoldDB" id="A0A7V7GZJ9"/>
<evidence type="ECO:0000313" key="3">
    <source>
        <dbReference type="Proteomes" id="UP000463138"/>
    </source>
</evidence>
<reference evidence="2 3" key="1">
    <citation type="submission" date="2018-07" db="EMBL/GenBank/DDBJ databases">
        <title>Pseudomonas laoshanensis sp. nov., isolated from soil.</title>
        <authorList>
            <person name="Sun J."/>
            <person name="Yu L."/>
            <person name="Wang M."/>
            <person name="Zhang C."/>
        </authorList>
    </citation>
    <scope>NUCLEOTIDE SEQUENCE [LARGE SCALE GENOMIC DNA]</scope>
    <source>
        <strain evidence="2 3">Y22</strain>
    </source>
</reference>
<dbReference type="RefSeq" id="WP_149331741.1">
    <property type="nucleotide sequence ID" value="NZ_QOVF01000001.1"/>
</dbReference>
<comment type="caution">
    <text evidence="2">The sequence shown here is derived from an EMBL/GenBank/DDBJ whole genome shotgun (WGS) entry which is preliminary data.</text>
</comment>
<dbReference type="Pfam" id="PF13561">
    <property type="entry name" value="adh_short_C2"/>
    <property type="match status" value="1"/>
</dbReference>
<dbReference type="SUPFAM" id="SSF51735">
    <property type="entry name" value="NAD(P)-binding Rossmann-fold domains"/>
    <property type="match status" value="1"/>
</dbReference>
<dbReference type="PROSITE" id="PS00061">
    <property type="entry name" value="ADH_SHORT"/>
    <property type="match status" value="1"/>
</dbReference>
<dbReference type="InterPro" id="IPR050259">
    <property type="entry name" value="SDR"/>
</dbReference>
<dbReference type="PRINTS" id="PR00081">
    <property type="entry name" value="GDHRDH"/>
</dbReference>
<dbReference type="OrthoDB" id="9787298at2"/>
<gene>
    <name evidence="2" type="ORF">DT594_05695</name>
</gene>
<dbReference type="PRINTS" id="PR00080">
    <property type="entry name" value="SDRFAMILY"/>
</dbReference>